<reference evidence="3 4" key="1">
    <citation type="journal article" date="2020" name="Microb. Ecol.">
        <title>Novel Virus on Filamentous Arthronema africanum Cyanobacterium.</title>
        <authorList>
            <person name="Petrzik K."/>
            <person name="Lukavsky J."/>
            <person name="Koloniuk I."/>
        </authorList>
    </citation>
    <scope>NUCLEOTIDE SEQUENCE [LARGE SCALE GENOMIC DNA]</scope>
</reference>
<dbReference type="Proteomes" id="UP000516780">
    <property type="component" value="Segment"/>
</dbReference>
<evidence type="ECO:0000313" key="3">
    <source>
        <dbReference type="EMBL" id="QKE60855.1"/>
    </source>
</evidence>
<name>A0A7G3WH55_9CAUD</name>
<evidence type="ECO:0000256" key="1">
    <source>
        <dbReference type="SAM" id="MobiDB-lite"/>
    </source>
</evidence>
<feature type="compositionally biased region" description="Basic residues" evidence="1">
    <location>
        <begin position="550"/>
        <end position="559"/>
    </location>
</feature>
<evidence type="ECO:0000313" key="4">
    <source>
        <dbReference type="Proteomes" id="UP000516780"/>
    </source>
</evidence>
<protein>
    <submittedName>
        <fullName evidence="3">Large terminase</fullName>
    </submittedName>
</protein>
<dbReference type="Gene3D" id="3.30.420.240">
    <property type="match status" value="1"/>
</dbReference>
<sequence length="566" mass="65421">MPKTRTPPTQEQLIAALTDIWAFADIIGFRGGKSNFGKIHYKLTDFLTAPQNDFGYTNLRRLILMPRGHLKSTVASVLYALWRVYRNPNIRIITGTNQKRLSRGFIRELRQYFEDDWLQEHVWNKRPHVEGIMVPALSAANRRARRQKVDDEAFEQFNEAADKKVIWGQEALQVVRPNVMKEPTIQTLSVGTVLTGDHSDLVILDDIVDFKNSDTQNKAETILDWTRDIESILDPRTRYEFEFEYKGKTVKFVDYLGDEIVVLGTRYYKHDYYGYMLENAGEIDISIFQENIYVNGENSKNGYIWEERFNDDVIANIQRRIKDFRRFASQYLNKVITAEEVVFDWEAVNWLALQEIEVTNGLVRLTRPKTHIYDESKNVSIRPVITVDPAGSDSTQADRTVIAVGGYDEDMNLYVLDYKAGNFNTKEILDAIFTLSLKWKTPRVYIETNGVGAYLPFIVNQAIKERRHSLLILEHRAKGEKKTRIQAMLEPYWNNGRFFMSGALAKNTDLMTEVNEFPSKGGSDDILDAIEDIAQFAVKTQHRASERSSRGRKNLKTYNKKYGGTR</sequence>
<dbReference type="Pfam" id="PF22530">
    <property type="entry name" value="Terminase-T7_RNaseH-like"/>
    <property type="match status" value="1"/>
</dbReference>
<organism evidence="3 4">
    <name type="scientific">Arthronema virus TR020</name>
    <dbReference type="NCBI Taxonomy" id="2736280"/>
    <lineage>
        <taxon>Viruses</taxon>
        <taxon>Duplodnaviria</taxon>
        <taxon>Heunggongvirae</taxon>
        <taxon>Uroviricota</taxon>
        <taxon>Caudoviricetes</taxon>
        <taxon>Saffermanviridae</taxon>
        <taxon>Arthrovirus</taxon>
        <taxon>Arthrovirus TR020</taxon>
    </lineage>
</organism>
<proteinExistence type="predicted"/>
<dbReference type="InterPro" id="IPR054762">
    <property type="entry name" value="Gp19_RNaseH-like"/>
</dbReference>
<feature type="region of interest" description="Disordered" evidence="1">
    <location>
        <begin position="541"/>
        <end position="566"/>
    </location>
</feature>
<accession>A0A7G3WH55</accession>
<feature type="domain" description="Terminase large subunit ribonuclease H-like" evidence="2">
    <location>
        <begin position="387"/>
        <end position="497"/>
    </location>
</feature>
<dbReference type="EMBL" id="MT457475">
    <property type="protein sequence ID" value="QKE60855.1"/>
    <property type="molecule type" value="Genomic_DNA"/>
</dbReference>
<dbReference type="InterPro" id="IPR027417">
    <property type="entry name" value="P-loop_NTPase"/>
</dbReference>
<keyword evidence="4" id="KW-1185">Reference proteome</keyword>
<evidence type="ECO:0000259" key="2">
    <source>
        <dbReference type="Pfam" id="PF22530"/>
    </source>
</evidence>
<dbReference type="Gene3D" id="3.40.50.300">
    <property type="entry name" value="P-loop containing nucleotide triphosphate hydrolases"/>
    <property type="match status" value="1"/>
</dbReference>